<dbReference type="STRING" id="411467.BACCAP_02630"/>
<dbReference type="RefSeq" id="WP_006573160.1">
    <property type="nucleotide sequence ID" value="NZ_AAXG02000016.1"/>
</dbReference>
<evidence type="ECO:0000313" key="2">
    <source>
        <dbReference type="Proteomes" id="UP000003639"/>
    </source>
</evidence>
<protein>
    <submittedName>
        <fullName evidence="1">Uncharacterized protein</fullName>
    </submittedName>
</protein>
<keyword evidence="2" id="KW-1185">Reference proteome</keyword>
<reference evidence="1 2" key="2">
    <citation type="submission" date="2007-06" db="EMBL/GenBank/DDBJ databases">
        <title>Draft genome sequence of Pseudoflavonifractor capillosus ATCC 29799.</title>
        <authorList>
            <person name="Sudarsanam P."/>
            <person name="Ley R."/>
            <person name="Guruge J."/>
            <person name="Turnbaugh P.J."/>
            <person name="Mahowald M."/>
            <person name="Liep D."/>
            <person name="Gordon J."/>
        </authorList>
    </citation>
    <scope>NUCLEOTIDE SEQUENCE [LARGE SCALE GENOMIC DNA]</scope>
    <source>
        <strain evidence="1 2">ATCC 29799</strain>
    </source>
</reference>
<dbReference type="EMBL" id="AAXG02000016">
    <property type="protein sequence ID" value="EDM99573.1"/>
    <property type="molecule type" value="Genomic_DNA"/>
</dbReference>
<accession>A6NWN5</accession>
<sequence>MSKKDDALEQLRQRKIAMPDVAPPVHDGLWDLPGFAEARESFHRRGLTGAWVDTVIDPSDKWACFERPGKSCYRSECPAFEGFWLDGGCGSVQCRNVPFLFPGLHWDNTCSKNPELCPFYKKEEDT</sequence>
<reference evidence="1 2" key="1">
    <citation type="submission" date="2007-04" db="EMBL/GenBank/DDBJ databases">
        <authorList>
            <person name="Fulton L."/>
            <person name="Clifton S."/>
            <person name="Fulton B."/>
            <person name="Xu J."/>
            <person name="Minx P."/>
            <person name="Pepin K.H."/>
            <person name="Johnson M."/>
            <person name="Thiruvilangam P."/>
            <person name="Bhonagiri V."/>
            <person name="Nash W.E."/>
            <person name="Mardis E.R."/>
            <person name="Wilson R.K."/>
        </authorList>
    </citation>
    <scope>NUCLEOTIDE SEQUENCE [LARGE SCALE GENOMIC DNA]</scope>
    <source>
        <strain evidence="1 2">ATCC 29799</strain>
    </source>
</reference>
<dbReference type="AlphaFoldDB" id="A6NWN5"/>
<comment type="caution">
    <text evidence="1">The sequence shown here is derived from an EMBL/GenBank/DDBJ whole genome shotgun (WGS) entry which is preliminary data.</text>
</comment>
<name>A6NWN5_9FIRM</name>
<dbReference type="Proteomes" id="UP000003639">
    <property type="component" value="Unassembled WGS sequence"/>
</dbReference>
<evidence type="ECO:0000313" key="1">
    <source>
        <dbReference type="EMBL" id="EDM99573.1"/>
    </source>
</evidence>
<proteinExistence type="predicted"/>
<gene>
    <name evidence="1" type="ORF">BACCAP_02630</name>
</gene>
<organism evidence="1 2">
    <name type="scientific">Pseudoflavonifractor capillosus ATCC 29799</name>
    <dbReference type="NCBI Taxonomy" id="411467"/>
    <lineage>
        <taxon>Bacteria</taxon>
        <taxon>Bacillati</taxon>
        <taxon>Bacillota</taxon>
        <taxon>Clostridia</taxon>
        <taxon>Eubacteriales</taxon>
        <taxon>Oscillospiraceae</taxon>
        <taxon>Pseudoflavonifractor</taxon>
    </lineage>
</organism>
<dbReference type="OrthoDB" id="1853779at2"/>